<keyword evidence="8" id="KW-0865">Zymogen</keyword>
<evidence type="ECO:0000256" key="7">
    <source>
        <dbReference type="ARBA" id="ARBA00022825"/>
    </source>
</evidence>
<dbReference type="InterPro" id="IPR036852">
    <property type="entry name" value="Peptidase_S8/S53_dom_sf"/>
</dbReference>
<dbReference type="PROSITE" id="PS00137">
    <property type="entry name" value="SUBTILASE_HIS"/>
    <property type="match status" value="1"/>
</dbReference>
<proteinExistence type="inferred from homology"/>
<evidence type="ECO:0000313" key="13">
    <source>
        <dbReference type="Proteomes" id="UP000000637"/>
    </source>
</evidence>
<dbReference type="Gene3D" id="3.40.50.200">
    <property type="entry name" value="Peptidase S8/S53 domain"/>
    <property type="match status" value="1"/>
</dbReference>
<comment type="subcellular location">
    <subcellularLocation>
        <location evidence="1">Secreted</location>
    </subcellularLocation>
</comment>
<evidence type="ECO:0000256" key="5">
    <source>
        <dbReference type="ARBA" id="ARBA00022729"/>
    </source>
</evidence>
<dbReference type="PROSITE" id="PS51272">
    <property type="entry name" value="SLH"/>
    <property type="match status" value="3"/>
</dbReference>
<dbReference type="Pfam" id="PF00082">
    <property type="entry name" value="Peptidase_S8"/>
    <property type="match status" value="1"/>
</dbReference>
<keyword evidence="6 9" id="KW-0378">Hydrolase</keyword>
<dbReference type="CDD" id="cd07496">
    <property type="entry name" value="Peptidases_S8_13"/>
    <property type="match status" value="1"/>
</dbReference>
<evidence type="ECO:0000256" key="10">
    <source>
        <dbReference type="RuleBase" id="RU003355"/>
    </source>
</evidence>
<dbReference type="InterPro" id="IPR050131">
    <property type="entry name" value="Peptidase_S8_subtilisin-like"/>
</dbReference>
<feature type="active site" description="Charge relay system" evidence="9">
    <location>
        <position position="441"/>
    </location>
</feature>
<protein>
    <submittedName>
        <fullName evidence="12">Serine protease, subtilase family</fullName>
    </submittedName>
</protein>
<dbReference type="PANTHER" id="PTHR43806">
    <property type="entry name" value="PEPTIDASE S8"/>
    <property type="match status" value="1"/>
</dbReference>
<dbReference type="Proteomes" id="UP000000637">
    <property type="component" value="Chromosome"/>
</dbReference>
<evidence type="ECO:0000256" key="8">
    <source>
        <dbReference type="ARBA" id="ARBA00023145"/>
    </source>
</evidence>
<dbReference type="STRING" id="290340.AAur_3143"/>
<feature type="domain" description="SLH" evidence="11">
    <location>
        <begin position="1326"/>
        <end position="1393"/>
    </location>
</feature>
<feature type="domain" description="SLH" evidence="11">
    <location>
        <begin position="1396"/>
        <end position="1454"/>
    </location>
</feature>
<comment type="similarity">
    <text evidence="2 9 10">Belongs to the peptidase S8 family.</text>
</comment>
<gene>
    <name evidence="12" type="ordered locus">AAur_3143</name>
</gene>
<evidence type="ECO:0000256" key="1">
    <source>
        <dbReference type="ARBA" id="ARBA00004613"/>
    </source>
</evidence>
<accession>A1R9D1</accession>
<dbReference type="PROSITE" id="PS00138">
    <property type="entry name" value="SUBTILASE_SER"/>
    <property type="match status" value="1"/>
</dbReference>
<organism evidence="12 13">
    <name type="scientific">Paenarthrobacter aurescens (strain TC1)</name>
    <dbReference type="NCBI Taxonomy" id="290340"/>
    <lineage>
        <taxon>Bacteria</taxon>
        <taxon>Bacillati</taxon>
        <taxon>Actinomycetota</taxon>
        <taxon>Actinomycetes</taxon>
        <taxon>Micrococcales</taxon>
        <taxon>Micrococcaceae</taxon>
        <taxon>Paenarthrobacter</taxon>
    </lineage>
</organism>
<dbReference type="InterPro" id="IPR001119">
    <property type="entry name" value="SLH_dom"/>
</dbReference>
<feature type="domain" description="SLH" evidence="11">
    <location>
        <begin position="1456"/>
        <end position="1519"/>
    </location>
</feature>
<dbReference type="InterPro" id="IPR023827">
    <property type="entry name" value="Peptidase_S8_Asp-AS"/>
</dbReference>
<dbReference type="EMBL" id="CP000474">
    <property type="protein sequence ID" value="ABM08277.1"/>
    <property type="molecule type" value="Genomic_DNA"/>
</dbReference>
<evidence type="ECO:0000313" key="12">
    <source>
        <dbReference type="EMBL" id="ABM08277.1"/>
    </source>
</evidence>
<name>A1R9D1_PAEAT</name>
<dbReference type="InterPro" id="IPR034176">
    <property type="entry name" value="Peptidases_S8_13"/>
</dbReference>
<dbReference type="SUPFAM" id="SSF52743">
    <property type="entry name" value="Subtilisin-like"/>
    <property type="match status" value="1"/>
</dbReference>
<evidence type="ECO:0000259" key="11">
    <source>
        <dbReference type="PROSITE" id="PS51272"/>
    </source>
</evidence>
<dbReference type="HOGENOM" id="CLU_241287_0_0_11"/>
<feature type="active site" description="Charge relay system" evidence="9">
    <location>
        <position position="261"/>
    </location>
</feature>
<dbReference type="PRINTS" id="PR00723">
    <property type="entry name" value="SUBTILISIN"/>
</dbReference>
<keyword evidence="5" id="KW-0732">Signal</keyword>
<keyword evidence="13" id="KW-1185">Reference proteome</keyword>
<feature type="active site" description="Charge relay system" evidence="9">
    <location>
        <position position="201"/>
    </location>
</feature>
<dbReference type="PANTHER" id="PTHR43806:SF11">
    <property type="entry name" value="CEREVISIN-RELATED"/>
    <property type="match status" value="1"/>
</dbReference>
<evidence type="ECO:0000256" key="3">
    <source>
        <dbReference type="ARBA" id="ARBA00022525"/>
    </source>
</evidence>
<dbReference type="KEGG" id="aau:AAur_3143"/>
<dbReference type="GO" id="GO:0006508">
    <property type="term" value="P:proteolysis"/>
    <property type="evidence" value="ECO:0007669"/>
    <property type="project" value="UniProtKB-KW"/>
</dbReference>
<evidence type="ECO:0000256" key="9">
    <source>
        <dbReference type="PROSITE-ProRule" id="PRU01240"/>
    </source>
</evidence>
<reference evidence="12 13" key="1">
    <citation type="journal article" date="2006" name="PLoS Genet.">
        <title>Secrets of soil survival revealed by the genome sequence of Arthrobacter aurescens TC1.</title>
        <authorList>
            <person name="Mongodin E.F."/>
            <person name="Shapir N."/>
            <person name="Daugherty S.C."/>
            <person name="DeBoy R.T."/>
            <person name="Emerson J.B."/>
            <person name="Shvartzbeyn A."/>
            <person name="Radune D."/>
            <person name="Vamathevan J."/>
            <person name="Riggs F."/>
            <person name="Grinberg V."/>
            <person name="Khouri H."/>
            <person name="Wackett L.P."/>
            <person name="Nelson K.E."/>
            <person name="Sadowsky M.J."/>
        </authorList>
    </citation>
    <scope>NUCLEOTIDE SEQUENCE [LARGE SCALE GENOMIC DNA]</scope>
    <source>
        <strain evidence="12 13">TC1</strain>
    </source>
</reference>
<dbReference type="InterPro" id="IPR015500">
    <property type="entry name" value="Peptidase_S8_subtilisin-rel"/>
</dbReference>
<dbReference type="GO" id="GO:0005576">
    <property type="term" value="C:extracellular region"/>
    <property type="evidence" value="ECO:0007669"/>
    <property type="project" value="UniProtKB-SubCell"/>
</dbReference>
<evidence type="ECO:0000256" key="2">
    <source>
        <dbReference type="ARBA" id="ARBA00011073"/>
    </source>
</evidence>
<evidence type="ECO:0000256" key="4">
    <source>
        <dbReference type="ARBA" id="ARBA00022670"/>
    </source>
</evidence>
<dbReference type="FunFam" id="3.40.50.200:FF:000022">
    <property type="entry name" value="Extracellular protease"/>
    <property type="match status" value="1"/>
</dbReference>
<keyword evidence="4 9" id="KW-0645">Protease</keyword>
<keyword evidence="7 9" id="KW-0720">Serine protease</keyword>
<dbReference type="Pfam" id="PF00395">
    <property type="entry name" value="SLH"/>
    <property type="match status" value="1"/>
</dbReference>
<dbReference type="GO" id="GO:0004252">
    <property type="term" value="F:serine-type endopeptidase activity"/>
    <property type="evidence" value="ECO:0007669"/>
    <property type="project" value="UniProtKB-UniRule"/>
</dbReference>
<keyword evidence="3" id="KW-0964">Secreted</keyword>
<dbReference type="PROSITE" id="PS00136">
    <property type="entry name" value="SUBTILASE_ASP"/>
    <property type="match status" value="1"/>
</dbReference>
<dbReference type="InterPro" id="IPR000209">
    <property type="entry name" value="Peptidase_S8/S53_dom"/>
</dbReference>
<evidence type="ECO:0000256" key="6">
    <source>
        <dbReference type="ARBA" id="ARBA00022801"/>
    </source>
</evidence>
<dbReference type="InterPro" id="IPR023828">
    <property type="entry name" value="Peptidase_S8_Ser-AS"/>
</dbReference>
<dbReference type="eggNOG" id="COG1404">
    <property type="taxonomic scope" value="Bacteria"/>
</dbReference>
<dbReference type="PROSITE" id="PS51892">
    <property type="entry name" value="SUBTILASE"/>
    <property type="match status" value="1"/>
</dbReference>
<dbReference type="InterPro" id="IPR022398">
    <property type="entry name" value="Peptidase_S8_His-AS"/>
</dbReference>
<sequence>MISSCLRSASSGFFAFPRMPRNMLERFRAPSFRTVGVAVTTLLFSGGLAALPAVADESDIVSSTTQAMQPALEIATDQFIVGLREDNAGAQAAETAGNAVSQAATKLGVLATNLRESATGGHIVKLDEALPADEAEVFLDALRSDPAVEYAEPDAIMQTAADPNDGLYSLQWDLWEDFAGLRAPGAWEYNRGQGVVVAVVDTGITSHFELDGNVLPGYDMISSSQAARDGDGRDADPTDEGDWISANQCYWGSPQGVSSWHGTHVAGTVAAISGNGKGVTGVAPEAKILPLRALGACGGYTSDIADSIVWAAGGVVSGAPINPNPARVINLSLGGISPCSASYQNAINFAYNSGAAVVVAAGNSNRPAADSSPANCQNVITVAASGRNGARAPYSNYGSAVDVTAPGGDMSSDVLGGILSTSNFGSTTQEEPAYAFQQGTSMAAPHVAGVAALLFSELGGLTNPEAVEQRMKETSRPLPGGCLAGCGSGLVDATEALDFHPTELPPGDVAVTPAPVTFIDEDGSSADAYEIPDSEGVHYSVDSKVLAAGPYPGSGTVSVLAEATTGFVLAEGATSRWEYTFEDRTEPLDVSAPSLVSSSVSPTSFDLSDGPAVVTVSVRLTDQTGANAPVVTMGHDGSGQSYGFGSMSLVSGDTRDGVWERTMTIPQGSALGQWDVTLYPLRDVLGNSGGGFKTLAVLDVSGAAADVSAPSLVSSSVSPTSFDLSDGPAVVTVSVRLTDQTGANAPVVTMGHDGSGQSYGFGSMSLVSGDTRDGVWERTMTIPQGSALGQWDVTLYPLRDVLGNSGGGFKTLAVLDVSGAAADVSAPSLVSSSVSPTSFDLSDGPAVVTVSVRLTDQTGANAPVVTMGHPGSGQSYGFGSMSLVSGDTRDGVWERTMTIPQGSALGQWDVTLYPLRDVLGNSGGGFKTVAVLELTEGSAPTPVTPAPVTFTDVDGTKDDTYTIPATEGVEYLVGGNVVAAGTYPGSGTVTVTAKAVTDYVLAEGATSEWAHEFKATPLVVTPAPVTFTDVDGTKDDTYTIPATEGVEYLVGGNVVAAGKYPGSGTVTVTAKAVTDYVLAEGATSEWAHEFKATPFVVTPAPVTFTDVDGTKDDTYTIPATEGVEYLVGGNVVAAGTYPGSGTVTVTAKAVTDYVLAEGAVSEWAHEFKATPFVVTPAPVTFTDVDGTKDDTYTIPATEGVEYLVGGNVVAAGKYPGSGTVTVTAKALTDYVLAEGAVSEWAHEFKATPFVVTPAPVTFTDVDGTKDDTYTIPATEGVEYLVGGNVVAAGTYPGSGTVTITARAMTDYVLAEGTVTEWSQLFKTTPAPVVFADLPVGAQFFDEISWLAARGISTGWTEADGSKSFRPVQAVNRDAMAAFMYRLAGSPAFNAPAVSPFADITPSTQFYKEITWLASQGISTGWIEANGSKTFRPVQPVNRDAMAAFMYRFAGKPAFVDSQVFVDVPPGAQFHAEISWLSGAGISTGWTAADGSKTFQPLVPVNRDAMAAFMYRYHQKYMNN</sequence>